<dbReference type="InterPro" id="IPR009075">
    <property type="entry name" value="AcylCo_DH/oxidase_C"/>
</dbReference>
<evidence type="ECO:0000256" key="1">
    <source>
        <dbReference type="ARBA" id="ARBA00001974"/>
    </source>
</evidence>
<dbReference type="KEGG" id="btrm:SAMEA390648701097"/>
<dbReference type="InterPro" id="IPR036250">
    <property type="entry name" value="AcylCo_DH-like_C"/>
</dbReference>
<keyword evidence="4" id="KW-0274">FAD</keyword>
<dbReference type="PATRIC" id="fig|123899.6.peg.1076"/>
<protein>
    <submittedName>
        <fullName evidence="7">Acyl-CoA dehydrogenase</fullName>
        <ecNumber evidence="7">1.3.99.-</ecNumber>
    </submittedName>
</protein>
<dbReference type="PANTHER" id="PTHR43884:SF20">
    <property type="entry name" value="ACYL-COA DEHYDROGENASE FADE28"/>
    <property type="match status" value="1"/>
</dbReference>
<reference evidence="7 8" key="1">
    <citation type="submission" date="2016-04" db="EMBL/GenBank/DDBJ databases">
        <authorList>
            <consortium name="Pathogen Informatics"/>
        </authorList>
    </citation>
    <scope>NUCLEOTIDE SEQUENCE [LARGE SCALE GENOMIC DNA]</scope>
    <source>
        <strain evidence="7 8">H044680328</strain>
    </source>
</reference>
<feature type="domain" description="Acyl-CoA dehydrogenase/oxidase C-terminal" evidence="6">
    <location>
        <begin position="178"/>
        <end position="308"/>
    </location>
</feature>
<dbReference type="PANTHER" id="PTHR43884">
    <property type="entry name" value="ACYL-COA DEHYDROGENASE"/>
    <property type="match status" value="1"/>
</dbReference>
<evidence type="ECO:0000313" key="8">
    <source>
        <dbReference type="Proteomes" id="UP000076825"/>
    </source>
</evidence>
<dbReference type="OrthoDB" id="2450120at2"/>
<dbReference type="EC" id="1.3.99.-" evidence="7"/>
<sequence>MFADALEAMLRDHATPADVRAIEAGGDFLPLWHRIVEAGFLQLLTPEERGGAAACPQDLFPVFELLGRYAVPLPVGQSIAAQAFLPDGAAPAGLITLAPALRIAPDGRLSCPAVPFGTIADFVLAEHDDSLWLLPCASALRLSVAQGRSQCATLRWDKQPAFARFARPGACFAAFAAALHAALLAGAMERVFQMTLAYGNDRVQFGRSIGKFQAIQHQLAVMAEQLASARMAAQSAWATAHAPTLLQGAIAKARSSEAVPVISAIAHSIHGAIGITEEYDLQLFTRRLHEWRMAHGSEDYWHQVVGREALRGSMPAAAFVRTAAQGER</sequence>
<evidence type="ECO:0000259" key="6">
    <source>
        <dbReference type="Pfam" id="PF00441"/>
    </source>
</evidence>
<comment type="cofactor">
    <cofactor evidence="1">
        <name>FAD</name>
        <dbReference type="ChEBI" id="CHEBI:57692"/>
    </cofactor>
</comment>
<keyword evidence="3" id="KW-0285">Flavoprotein</keyword>
<comment type="similarity">
    <text evidence="2">Belongs to the acyl-CoA dehydrogenase family.</text>
</comment>
<dbReference type="GeneID" id="56587498"/>
<evidence type="ECO:0000256" key="4">
    <source>
        <dbReference type="ARBA" id="ARBA00022827"/>
    </source>
</evidence>
<dbReference type="InterPro" id="IPR037069">
    <property type="entry name" value="AcylCoA_DH/ox_N_sf"/>
</dbReference>
<dbReference type="GO" id="GO:0050660">
    <property type="term" value="F:flavin adenine dinucleotide binding"/>
    <property type="evidence" value="ECO:0007669"/>
    <property type="project" value="InterPro"/>
</dbReference>
<dbReference type="AlphaFoldDB" id="A0A157SCL7"/>
<evidence type="ECO:0000313" key="7">
    <source>
        <dbReference type="EMBL" id="SAI68119.1"/>
    </source>
</evidence>
<evidence type="ECO:0000256" key="2">
    <source>
        <dbReference type="ARBA" id="ARBA00009347"/>
    </source>
</evidence>
<dbReference type="SUPFAM" id="SSF47203">
    <property type="entry name" value="Acyl-CoA dehydrogenase C-terminal domain-like"/>
    <property type="match status" value="1"/>
</dbReference>
<dbReference type="STRING" id="123899.SAMEA3906487_01097"/>
<dbReference type="RefSeq" id="WP_033534332.1">
    <property type="nucleotide sequence ID" value="NZ_CP016340.1"/>
</dbReference>
<keyword evidence="5 7" id="KW-0560">Oxidoreductase</keyword>
<dbReference type="EMBL" id="LT546645">
    <property type="protein sequence ID" value="SAI68119.1"/>
    <property type="molecule type" value="Genomic_DNA"/>
</dbReference>
<dbReference type="Gene3D" id="1.10.540.10">
    <property type="entry name" value="Acyl-CoA dehydrogenase/oxidase, N-terminal domain"/>
    <property type="match status" value="1"/>
</dbReference>
<evidence type="ECO:0000256" key="3">
    <source>
        <dbReference type="ARBA" id="ARBA00022630"/>
    </source>
</evidence>
<dbReference type="GO" id="GO:0003995">
    <property type="term" value="F:acyl-CoA dehydrogenase activity"/>
    <property type="evidence" value="ECO:0007669"/>
    <property type="project" value="TreeGrafter"/>
</dbReference>
<accession>A0A157SCL7</accession>
<dbReference type="Gene3D" id="1.20.140.10">
    <property type="entry name" value="Butyryl-CoA Dehydrogenase, subunit A, domain 3"/>
    <property type="match status" value="1"/>
</dbReference>
<keyword evidence="8" id="KW-1185">Reference proteome</keyword>
<dbReference type="Proteomes" id="UP000076825">
    <property type="component" value="Chromosome 1"/>
</dbReference>
<organism evidence="7 8">
    <name type="scientific">Bordetella trematum</name>
    <dbReference type="NCBI Taxonomy" id="123899"/>
    <lineage>
        <taxon>Bacteria</taxon>
        <taxon>Pseudomonadati</taxon>
        <taxon>Pseudomonadota</taxon>
        <taxon>Betaproteobacteria</taxon>
        <taxon>Burkholderiales</taxon>
        <taxon>Alcaligenaceae</taxon>
        <taxon>Bordetella</taxon>
    </lineage>
</organism>
<proteinExistence type="inferred from homology"/>
<name>A0A157SCL7_9BORD</name>
<dbReference type="eggNOG" id="COG1960">
    <property type="taxonomic scope" value="Bacteria"/>
</dbReference>
<gene>
    <name evidence="7" type="primary">caiA</name>
    <name evidence="7" type="ORF">SAMEA3906487_01097</name>
</gene>
<dbReference type="SUPFAM" id="SSF56645">
    <property type="entry name" value="Acyl-CoA dehydrogenase NM domain-like"/>
    <property type="match status" value="1"/>
</dbReference>
<evidence type="ECO:0000256" key="5">
    <source>
        <dbReference type="ARBA" id="ARBA00023002"/>
    </source>
</evidence>
<dbReference type="Pfam" id="PF00441">
    <property type="entry name" value="Acyl-CoA_dh_1"/>
    <property type="match status" value="1"/>
</dbReference>
<dbReference type="InterPro" id="IPR009100">
    <property type="entry name" value="AcylCoA_DH/oxidase_NM_dom_sf"/>
</dbReference>